<dbReference type="EMBL" id="BSOU01000014">
    <property type="protein sequence ID" value="GLR76792.1"/>
    <property type="molecule type" value="Genomic_DNA"/>
</dbReference>
<accession>A0A2S7X169</accession>
<gene>
    <name evidence="2" type="ORF">BTO23_20745</name>
    <name evidence="1" type="ORF">GCM10007855_36670</name>
</gene>
<dbReference type="RefSeq" id="WP_105064493.1">
    <property type="nucleotide sequence ID" value="NZ_BSOU01000014.1"/>
</dbReference>
<name>A0A2S7X169_9GAMM</name>
<protein>
    <submittedName>
        <fullName evidence="2">Uncharacterized protein</fullName>
    </submittedName>
</protein>
<evidence type="ECO:0000313" key="1">
    <source>
        <dbReference type="EMBL" id="GLR76792.1"/>
    </source>
</evidence>
<dbReference type="OrthoDB" id="8247306at2"/>
<evidence type="ECO:0000313" key="4">
    <source>
        <dbReference type="Proteomes" id="UP001156660"/>
    </source>
</evidence>
<reference evidence="2 3" key="2">
    <citation type="submission" date="2016-12" db="EMBL/GenBank/DDBJ databases">
        <title>Diversity of luminous bacteria.</title>
        <authorList>
            <person name="Yoshizawa S."/>
            <person name="Kogure K."/>
        </authorList>
    </citation>
    <scope>NUCLEOTIDE SEQUENCE [LARGE SCALE GENOMIC DNA]</scope>
    <source>
        <strain evidence="2 3">NBRC 105001</strain>
    </source>
</reference>
<evidence type="ECO:0000313" key="2">
    <source>
        <dbReference type="EMBL" id="PQJ83570.1"/>
    </source>
</evidence>
<reference evidence="4" key="3">
    <citation type="journal article" date="2019" name="Int. J. Syst. Evol. Microbiol.">
        <title>The Global Catalogue of Microorganisms (GCM) 10K type strain sequencing project: providing services to taxonomists for standard genome sequencing and annotation.</title>
        <authorList>
            <consortium name="The Broad Institute Genomics Platform"/>
            <consortium name="The Broad Institute Genome Sequencing Center for Infectious Disease"/>
            <person name="Wu L."/>
            <person name="Ma J."/>
        </authorList>
    </citation>
    <scope>NUCLEOTIDE SEQUENCE [LARGE SCALE GENOMIC DNA]</scope>
    <source>
        <strain evidence="4">NBRC 105001</strain>
    </source>
</reference>
<dbReference type="Proteomes" id="UP000239273">
    <property type="component" value="Unassembled WGS sequence"/>
</dbReference>
<dbReference type="Proteomes" id="UP001156660">
    <property type="component" value="Unassembled WGS sequence"/>
</dbReference>
<keyword evidence="4" id="KW-1185">Reference proteome</keyword>
<proteinExistence type="predicted"/>
<comment type="caution">
    <text evidence="2">The sequence shown here is derived from an EMBL/GenBank/DDBJ whole genome shotgun (WGS) entry which is preliminary data.</text>
</comment>
<dbReference type="AlphaFoldDB" id="A0A2S7X169"/>
<dbReference type="EMBL" id="MSCP01000005">
    <property type="protein sequence ID" value="PQJ83570.1"/>
    <property type="molecule type" value="Genomic_DNA"/>
</dbReference>
<reference evidence="1" key="1">
    <citation type="journal article" date="2014" name="Int. J. Syst. Evol. Microbiol.">
        <title>Complete genome of a new Firmicutes species belonging to the dominant human colonic microbiota ('Ruminococcus bicirculans') reveals two chromosomes and a selective capacity to utilize plant glucans.</title>
        <authorList>
            <consortium name="NISC Comparative Sequencing Program"/>
            <person name="Wegmann U."/>
            <person name="Louis P."/>
            <person name="Goesmann A."/>
            <person name="Henrissat B."/>
            <person name="Duncan S.H."/>
            <person name="Flint H.J."/>
        </authorList>
    </citation>
    <scope>NUCLEOTIDE SEQUENCE</scope>
    <source>
        <strain evidence="1">NBRC 105001</strain>
    </source>
</reference>
<sequence>MKIDDHAEYEELNKISDYLPEYYPENQTCERVQGYFIGPKLRDDFDSTPNEDRHSLELEHWFGRPYIDIEEFTFETYQDHVTRMGKFGIELEIESETEFYESQQQSKESWFTAWPTGKRFESRCLTGGAWDRSSTLGMFATLDEAIARCKQDIILFG</sequence>
<organism evidence="2 3">
    <name type="scientific">Aliivibrio sifiae</name>
    <dbReference type="NCBI Taxonomy" id="566293"/>
    <lineage>
        <taxon>Bacteria</taxon>
        <taxon>Pseudomonadati</taxon>
        <taxon>Pseudomonadota</taxon>
        <taxon>Gammaproteobacteria</taxon>
        <taxon>Vibrionales</taxon>
        <taxon>Vibrionaceae</taxon>
        <taxon>Aliivibrio</taxon>
    </lineage>
</organism>
<reference evidence="1" key="4">
    <citation type="submission" date="2023-01" db="EMBL/GenBank/DDBJ databases">
        <title>Draft genome sequence of Aliivibrio sifiae strain NBRC 105001.</title>
        <authorList>
            <person name="Sun Q."/>
            <person name="Mori K."/>
        </authorList>
    </citation>
    <scope>NUCLEOTIDE SEQUENCE</scope>
    <source>
        <strain evidence="1">NBRC 105001</strain>
    </source>
</reference>
<evidence type="ECO:0000313" key="3">
    <source>
        <dbReference type="Proteomes" id="UP000239273"/>
    </source>
</evidence>